<dbReference type="EMBL" id="JARQZJ010000125">
    <property type="protein sequence ID" value="KAK9890519.1"/>
    <property type="molecule type" value="Genomic_DNA"/>
</dbReference>
<comment type="caution">
    <text evidence="1">The sequence shown here is derived from an EMBL/GenBank/DDBJ whole genome shotgun (WGS) entry which is preliminary data.</text>
</comment>
<dbReference type="CDD" id="cd00866">
    <property type="entry name" value="PEBP_euk"/>
    <property type="match status" value="1"/>
</dbReference>
<reference evidence="1 2" key="1">
    <citation type="submission" date="2023-03" db="EMBL/GenBank/DDBJ databases">
        <title>Genome insight into feeding habits of ladybird beetles.</title>
        <authorList>
            <person name="Li H.-S."/>
            <person name="Huang Y.-H."/>
            <person name="Pang H."/>
        </authorList>
    </citation>
    <scope>NUCLEOTIDE SEQUENCE [LARGE SCALE GENOMIC DNA]</scope>
    <source>
        <strain evidence="1">SYSU_2023b</strain>
        <tissue evidence="1">Whole body</tissue>
    </source>
</reference>
<gene>
    <name evidence="1" type="ORF">WA026_010595</name>
</gene>
<dbReference type="Pfam" id="PF01161">
    <property type="entry name" value="PBP"/>
    <property type="match status" value="1"/>
</dbReference>
<dbReference type="Gene3D" id="3.90.280.10">
    <property type="entry name" value="PEBP-like"/>
    <property type="match status" value="1"/>
</dbReference>
<evidence type="ECO:0008006" key="3">
    <source>
        <dbReference type="Google" id="ProtNLM"/>
    </source>
</evidence>
<protein>
    <recommendedName>
        <fullName evidence="3">Phosphatidylethanolamine-binding protein</fullName>
    </recommendedName>
</protein>
<dbReference type="AlphaFoldDB" id="A0AAW1VEN2"/>
<keyword evidence="2" id="KW-1185">Reference proteome</keyword>
<dbReference type="InterPro" id="IPR036610">
    <property type="entry name" value="PEBP-like_sf"/>
</dbReference>
<dbReference type="InterPro" id="IPR008914">
    <property type="entry name" value="PEBP"/>
</dbReference>
<evidence type="ECO:0000313" key="2">
    <source>
        <dbReference type="Proteomes" id="UP001431783"/>
    </source>
</evidence>
<dbReference type="SUPFAM" id="SSF49777">
    <property type="entry name" value="PEBP-like"/>
    <property type="match status" value="1"/>
</dbReference>
<dbReference type="Proteomes" id="UP001431783">
    <property type="component" value="Unassembled WGS sequence"/>
</dbReference>
<dbReference type="PANTHER" id="PTHR11362">
    <property type="entry name" value="PHOSPHATIDYLETHANOLAMINE-BINDING PROTEIN"/>
    <property type="match status" value="1"/>
</dbReference>
<organism evidence="1 2">
    <name type="scientific">Henosepilachna vigintioctopunctata</name>
    <dbReference type="NCBI Taxonomy" id="420089"/>
    <lineage>
        <taxon>Eukaryota</taxon>
        <taxon>Metazoa</taxon>
        <taxon>Ecdysozoa</taxon>
        <taxon>Arthropoda</taxon>
        <taxon>Hexapoda</taxon>
        <taxon>Insecta</taxon>
        <taxon>Pterygota</taxon>
        <taxon>Neoptera</taxon>
        <taxon>Endopterygota</taxon>
        <taxon>Coleoptera</taxon>
        <taxon>Polyphaga</taxon>
        <taxon>Cucujiformia</taxon>
        <taxon>Coccinelloidea</taxon>
        <taxon>Coccinellidae</taxon>
        <taxon>Epilachninae</taxon>
        <taxon>Epilachnini</taxon>
        <taxon>Henosepilachna</taxon>
    </lineage>
</organism>
<dbReference type="PANTHER" id="PTHR11362:SF82">
    <property type="entry name" value="PHOSPHATIDYLETHANOLAMINE-BINDING PROTEIN 4"/>
    <property type="match status" value="1"/>
</dbReference>
<dbReference type="InterPro" id="IPR035810">
    <property type="entry name" value="PEBP_euk"/>
</dbReference>
<name>A0AAW1VEN2_9CUCU</name>
<proteinExistence type="predicted"/>
<evidence type="ECO:0000313" key="1">
    <source>
        <dbReference type="EMBL" id="KAK9890519.1"/>
    </source>
</evidence>
<sequence>MDKNKVVPDVLDKNPDKILKIKYNSVECSVGEVLKPSQVKNPPEVYWDAVENEFYTVCMTDPDAPSRKDPKYREWHHWLVVNIPSQDVKSGETLSEYIGAAPPKGTGLHRYVLLVFKQSGKIKCDEKKLKNTSGSGRGKFSIRNFAKKYNLGHPIAGTLFLAEWDDYVPKLQKQLSG</sequence>
<accession>A0AAW1VEN2</accession>